<evidence type="ECO:0000313" key="2">
    <source>
        <dbReference type="EMBL" id="OQD68594.1"/>
    </source>
</evidence>
<feature type="region of interest" description="Disordered" evidence="1">
    <location>
        <begin position="501"/>
        <end position="521"/>
    </location>
</feature>
<feature type="region of interest" description="Disordered" evidence="1">
    <location>
        <begin position="30"/>
        <end position="70"/>
    </location>
</feature>
<organism evidence="2 3">
    <name type="scientific">Penicillium decumbens</name>
    <dbReference type="NCBI Taxonomy" id="69771"/>
    <lineage>
        <taxon>Eukaryota</taxon>
        <taxon>Fungi</taxon>
        <taxon>Dikarya</taxon>
        <taxon>Ascomycota</taxon>
        <taxon>Pezizomycotina</taxon>
        <taxon>Eurotiomycetes</taxon>
        <taxon>Eurotiomycetidae</taxon>
        <taxon>Eurotiales</taxon>
        <taxon>Aspergillaceae</taxon>
        <taxon>Penicillium</taxon>
    </lineage>
</organism>
<feature type="region of interest" description="Disordered" evidence="1">
    <location>
        <begin position="381"/>
        <end position="467"/>
    </location>
</feature>
<evidence type="ECO:0000313" key="3">
    <source>
        <dbReference type="Proteomes" id="UP000191522"/>
    </source>
</evidence>
<comment type="caution">
    <text evidence="2">The sequence shown here is derived from an EMBL/GenBank/DDBJ whole genome shotgun (WGS) entry which is preliminary data.</text>
</comment>
<name>A0A1V6NV59_PENDC</name>
<reference evidence="3" key="1">
    <citation type="journal article" date="2017" name="Nat. Microbiol.">
        <title>Global analysis of biosynthetic gene clusters reveals vast potential of secondary metabolite production in Penicillium species.</title>
        <authorList>
            <person name="Nielsen J.C."/>
            <person name="Grijseels S."/>
            <person name="Prigent S."/>
            <person name="Ji B."/>
            <person name="Dainat J."/>
            <person name="Nielsen K.F."/>
            <person name="Frisvad J.C."/>
            <person name="Workman M."/>
            <person name="Nielsen J."/>
        </authorList>
    </citation>
    <scope>NUCLEOTIDE SEQUENCE [LARGE SCALE GENOMIC DNA]</scope>
    <source>
        <strain evidence="3">IBT 11843</strain>
    </source>
</reference>
<dbReference type="EMBL" id="MDYL01000033">
    <property type="protein sequence ID" value="OQD68594.1"/>
    <property type="molecule type" value="Genomic_DNA"/>
</dbReference>
<feature type="compositionally biased region" description="Polar residues" evidence="1">
    <location>
        <begin position="395"/>
        <end position="409"/>
    </location>
</feature>
<dbReference type="AlphaFoldDB" id="A0A1V6NV59"/>
<evidence type="ECO:0000256" key="1">
    <source>
        <dbReference type="SAM" id="MobiDB-lite"/>
    </source>
</evidence>
<sequence length="570" mass="63872">MPKNLKRRADKGPDEPPLWEPIVKKIKAAIAADASGSSKSTSSSGLSSTGRDNGGRRKWPRQQEPIKNIEDVPMEWDWDPNDLDVDPFDIDANIKRCEERIKDGIMPQIFEKRLSMYTMLKANRDQMITSEKKGLNVDVVRRLDGLKMIEKELIDKGDTYESLPNVRAIMKAYRSGKLEWSKDGKATYWSQGKQICGPKAWDYDDIVKVNRENNGSKGFWVEGIDGPRPGGHFFTWTINPEPNKLTFQHHVRFEVRVPSSMPGNLEPSWKSWKGDFFDNTGCDSVTIFQDDLDQIMDLAPSGLNIPFIGNYPMQTANGPNMAHMNVVMQVRMLSPGDHPITKWHPVLVTVFPQRNREFMPVRLSGNWWRYVLYTANAPGNKGLRNLPGSGGEGSQGRTQNANIPESPTTKRLAWGKDGAGDMSYPTPPHPPGTFLPGGAEPWGAPPVSPGHAPHTQRPETAPPIPPGLGGWWLPSRLLDSPSPPESVGGWWLPSRLLDSPSAPESMRAAPVPEPSQMSAQPPEPWEYWNPNGMMEGQVFRTTQPYVGFRWESQYQPGWFWVPPGQGWLLG</sequence>
<feature type="region of interest" description="Disordered" evidence="1">
    <location>
        <begin position="1"/>
        <end position="20"/>
    </location>
</feature>
<proteinExistence type="predicted"/>
<accession>A0A1V6NV59</accession>
<keyword evidence="3" id="KW-1185">Reference proteome</keyword>
<dbReference type="OrthoDB" id="4363173at2759"/>
<protein>
    <submittedName>
        <fullName evidence="2">Uncharacterized protein</fullName>
    </submittedName>
</protein>
<dbReference type="Proteomes" id="UP000191522">
    <property type="component" value="Unassembled WGS sequence"/>
</dbReference>
<gene>
    <name evidence="2" type="ORF">PENDEC_c033G05612</name>
</gene>
<dbReference type="STRING" id="69771.A0A1V6NV59"/>
<feature type="compositionally biased region" description="Low complexity" evidence="1">
    <location>
        <begin position="30"/>
        <end position="50"/>
    </location>
</feature>